<dbReference type="EMBL" id="BK015954">
    <property type="protein sequence ID" value="DAF86876.1"/>
    <property type="molecule type" value="Genomic_DNA"/>
</dbReference>
<name>A0A8S5TXE7_9CAUD</name>
<reference evidence="1" key="1">
    <citation type="journal article" date="2021" name="Proc. Natl. Acad. Sci. U.S.A.">
        <title>A Catalog of Tens of Thousands of Viruses from Human Metagenomes Reveals Hidden Associations with Chronic Diseases.</title>
        <authorList>
            <person name="Tisza M.J."/>
            <person name="Buck C.B."/>
        </authorList>
    </citation>
    <scope>NUCLEOTIDE SEQUENCE</scope>
    <source>
        <strain evidence="1">CtUi914</strain>
    </source>
</reference>
<protein>
    <submittedName>
        <fullName evidence="1">Uncharacterized protein</fullName>
    </submittedName>
</protein>
<organism evidence="1">
    <name type="scientific">Siphoviridae sp. ctUi914</name>
    <dbReference type="NCBI Taxonomy" id="2825529"/>
    <lineage>
        <taxon>Viruses</taxon>
        <taxon>Duplodnaviria</taxon>
        <taxon>Heunggongvirae</taxon>
        <taxon>Uroviricota</taxon>
        <taxon>Caudoviricetes</taxon>
    </lineage>
</organism>
<evidence type="ECO:0000313" key="1">
    <source>
        <dbReference type="EMBL" id="DAF86876.1"/>
    </source>
</evidence>
<sequence length="63" mass="7674">MNPYEDLVNAIILQAVKDYRLTDDERELQEIERFFRSGWFGVLSKVDPEFLIKELRKEKRNDR</sequence>
<accession>A0A8S5TXE7</accession>
<proteinExistence type="predicted"/>